<evidence type="ECO:0008006" key="3">
    <source>
        <dbReference type="Google" id="ProtNLM"/>
    </source>
</evidence>
<keyword evidence="2" id="KW-1185">Reference proteome</keyword>
<evidence type="ECO:0000313" key="2">
    <source>
        <dbReference type="Proteomes" id="UP000623687"/>
    </source>
</evidence>
<proteinExistence type="predicted"/>
<dbReference type="VEuPathDB" id="FungiDB:PC9H_000768"/>
<dbReference type="CDD" id="cd02440">
    <property type="entry name" value="AdoMet_MTases"/>
    <property type="match status" value="1"/>
</dbReference>
<dbReference type="GeneID" id="59370609"/>
<accession>A0A8H7DY37</accession>
<dbReference type="InterPro" id="IPR019410">
    <property type="entry name" value="Methyltransf_16"/>
</dbReference>
<dbReference type="GO" id="GO:0005634">
    <property type="term" value="C:nucleus"/>
    <property type="evidence" value="ECO:0007669"/>
    <property type="project" value="TreeGrafter"/>
</dbReference>
<reference evidence="1" key="1">
    <citation type="submission" date="2019-07" db="EMBL/GenBank/DDBJ databases">
        <authorList>
            <person name="Palmer J.M."/>
        </authorList>
    </citation>
    <scope>NUCLEOTIDE SEQUENCE</scope>
    <source>
        <strain evidence="1">PC9</strain>
    </source>
</reference>
<dbReference type="SUPFAM" id="SSF53335">
    <property type="entry name" value="S-adenosyl-L-methionine-dependent methyltransferases"/>
    <property type="match status" value="1"/>
</dbReference>
<dbReference type="EMBL" id="JACETU010000001">
    <property type="protein sequence ID" value="KAF7440423.1"/>
    <property type="molecule type" value="Genomic_DNA"/>
</dbReference>
<sequence length="268" mass="29808">MHPSPLPAHLTKHLPLLHYPFRNNNFLLAQQNDGFSTGTALWLGAQCLSAFLAENFTSRNRLKVIELGSGIGLTALAMSSLGWDVLATDLPHIISSVLAQNISRNLTRLSGSIQIQELDWTAELPWDDGSPGVTISTSSHPSSASLPEAGALSPPFDLIVTADTIYTPELIQPLLRTLHALSKISVVPGSRPPLVFVCLERRDPELVDRFLACARDPWHFHTEQVQRKKITKAMEKSGLKWQREDWDDVEIWKLRWEAETQAHGQTAT</sequence>
<protein>
    <recommendedName>
        <fullName evidence="3">Methyltransferase-domain-containing protein</fullName>
    </recommendedName>
</protein>
<dbReference type="PANTHER" id="PTHR14614">
    <property type="entry name" value="HEPATOCELLULAR CARCINOMA-ASSOCIATED ANTIGEN"/>
    <property type="match status" value="1"/>
</dbReference>
<comment type="caution">
    <text evidence="1">The sequence shown here is derived from an EMBL/GenBank/DDBJ whole genome shotgun (WGS) entry which is preliminary data.</text>
</comment>
<name>A0A8H7DY37_PLEOS</name>
<evidence type="ECO:0000313" key="1">
    <source>
        <dbReference type="EMBL" id="KAF7440423.1"/>
    </source>
</evidence>
<dbReference type="Proteomes" id="UP000623687">
    <property type="component" value="Unassembled WGS sequence"/>
</dbReference>
<dbReference type="GO" id="GO:0005737">
    <property type="term" value="C:cytoplasm"/>
    <property type="evidence" value="ECO:0007669"/>
    <property type="project" value="TreeGrafter"/>
</dbReference>
<dbReference type="GO" id="GO:0008757">
    <property type="term" value="F:S-adenosylmethionine-dependent methyltransferase activity"/>
    <property type="evidence" value="ECO:0007669"/>
    <property type="project" value="UniProtKB-ARBA"/>
</dbReference>
<dbReference type="Gene3D" id="3.40.50.150">
    <property type="entry name" value="Vaccinia Virus protein VP39"/>
    <property type="match status" value="1"/>
</dbReference>
<dbReference type="PANTHER" id="PTHR14614:SF162">
    <property type="entry name" value="EXPRESSED PROTEIN"/>
    <property type="match status" value="1"/>
</dbReference>
<dbReference type="InterPro" id="IPR029063">
    <property type="entry name" value="SAM-dependent_MTases_sf"/>
</dbReference>
<dbReference type="AlphaFoldDB" id="A0A8H7DY37"/>
<dbReference type="OrthoDB" id="194386at2759"/>
<dbReference type="Pfam" id="PF10294">
    <property type="entry name" value="Methyltransf_16"/>
    <property type="match status" value="1"/>
</dbReference>
<dbReference type="RefSeq" id="XP_036636267.1">
    <property type="nucleotide sequence ID" value="XM_036770422.1"/>
</dbReference>
<organism evidence="1 2">
    <name type="scientific">Pleurotus ostreatus</name>
    <name type="common">Oyster mushroom</name>
    <name type="synonym">White-rot fungus</name>
    <dbReference type="NCBI Taxonomy" id="5322"/>
    <lineage>
        <taxon>Eukaryota</taxon>
        <taxon>Fungi</taxon>
        <taxon>Dikarya</taxon>
        <taxon>Basidiomycota</taxon>
        <taxon>Agaricomycotina</taxon>
        <taxon>Agaricomycetes</taxon>
        <taxon>Agaricomycetidae</taxon>
        <taxon>Agaricales</taxon>
        <taxon>Pleurotineae</taxon>
        <taxon>Pleurotaceae</taxon>
        <taxon>Pleurotus</taxon>
    </lineage>
</organism>
<gene>
    <name evidence="1" type="ORF">PC9H_000768</name>
</gene>